<evidence type="ECO:0000313" key="3">
    <source>
        <dbReference type="EMBL" id="KAF5672130.1"/>
    </source>
</evidence>
<sequence>MNKFSPILRTLARQPLQGQAFPRQTTRYVQVAIRAFHHTPSQRNTVQSQPHLLPEFSLKDKLIVVTGGARGLGLVQIEALLEAGATVHAVDRLPSPVEDPKPNFSQVSDRGRELGTSLHYHQVDVRDVPSLNRIFGDIANGAGRLDGLIAAAGINHETPAIDYSMEETERMMSINFTGAFMTAQAAARQMIRLKQPGSIVMIASMSATIANKGMLAPVYNPSKAAVVQLARNLAMEWGDHGIRVNTLSPGYVLTQMLQNLFYGYPDRRESWPKENMLGRLSTPEEYRGAAVSLLSDASSFMTGADLRMDGGHAAW</sequence>
<name>A0A8H5TH66_9HYPO</name>
<evidence type="ECO:0000256" key="1">
    <source>
        <dbReference type="ARBA" id="ARBA00006484"/>
    </source>
</evidence>
<protein>
    <submittedName>
        <fullName evidence="3">Oxidoreductase</fullName>
    </submittedName>
</protein>
<proteinExistence type="inferred from homology"/>
<dbReference type="Gene3D" id="3.40.50.720">
    <property type="entry name" value="NAD(P)-binding Rossmann-like Domain"/>
    <property type="match status" value="1"/>
</dbReference>
<reference evidence="3 4" key="1">
    <citation type="submission" date="2020-05" db="EMBL/GenBank/DDBJ databases">
        <title>Identification and distribution of gene clusters putatively required for synthesis of sphingolipid metabolism inhibitors in phylogenetically diverse species of the filamentous fungus Fusarium.</title>
        <authorList>
            <person name="Kim H.-S."/>
            <person name="Busman M."/>
            <person name="Brown D.W."/>
            <person name="Divon H."/>
            <person name="Uhlig S."/>
            <person name="Proctor R.H."/>
        </authorList>
    </citation>
    <scope>NUCLEOTIDE SEQUENCE [LARGE SCALE GENOMIC DNA]</scope>
    <source>
        <strain evidence="3 4">NRRL 25311</strain>
    </source>
</reference>
<dbReference type="FunFam" id="3.40.50.720:FF:000245">
    <property type="entry name" value="Short chain dehydrogenase, putative"/>
    <property type="match status" value="1"/>
</dbReference>
<comment type="caution">
    <text evidence="3">The sequence shown here is derived from an EMBL/GenBank/DDBJ whole genome shotgun (WGS) entry which is preliminary data.</text>
</comment>
<dbReference type="PRINTS" id="PR00081">
    <property type="entry name" value="GDHRDH"/>
</dbReference>
<dbReference type="GO" id="GO:0016616">
    <property type="term" value="F:oxidoreductase activity, acting on the CH-OH group of donors, NAD or NADP as acceptor"/>
    <property type="evidence" value="ECO:0007669"/>
    <property type="project" value="UniProtKB-ARBA"/>
</dbReference>
<accession>A0A8H5TH66</accession>
<dbReference type="Pfam" id="PF13561">
    <property type="entry name" value="adh_short_C2"/>
    <property type="match status" value="1"/>
</dbReference>
<gene>
    <name evidence="3" type="ORF">FDENT_10649</name>
</gene>
<dbReference type="PRINTS" id="PR00080">
    <property type="entry name" value="SDRFAMILY"/>
</dbReference>
<organism evidence="3 4">
    <name type="scientific">Fusarium denticulatum</name>
    <dbReference type="NCBI Taxonomy" id="48507"/>
    <lineage>
        <taxon>Eukaryota</taxon>
        <taxon>Fungi</taxon>
        <taxon>Dikarya</taxon>
        <taxon>Ascomycota</taxon>
        <taxon>Pezizomycotina</taxon>
        <taxon>Sordariomycetes</taxon>
        <taxon>Hypocreomycetidae</taxon>
        <taxon>Hypocreales</taxon>
        <taxon>Nectriaceae</taxon>
        <taxon>Fusarium</taxon>
        <taxon>Fusarium fujikuroi species complex</taxon>
    </lineage>
</organism>
<dbReference type="AlphaFoldDB" id="A0A8H5TH66"/>
<comment type="similarity">
    <text evidence="1">Belongs to the short-chain dehydrogenases/reductases (SDR) family.</text>
</comment>
<dbReference type="InterPro" id="IPR002347">
    <property type="entry name" value="SDR_fam"/>
</dbReference>
<dbReference type="PANTHER" id="PTHR43008">
    <property type="entry name" value="BENZIL REDUCTASE"/>
    <property type="match status" value="1"/>
</dbReference>
<dbReference type="Proteomes" id="UP000562682">
    <property type="component" value="Unassembled WGS sequence"/>
</dbReference>
<keyword evidence="2" id="KW-0560">Oxidoreductase</keyword>
<dbReference type="PANTHER" id="PTHR43008:SF4">
    <property type="entry name" value="CHAIN DEHYDROGENASE, PUTATIVE (AFU_ORTHOLOGUE AFUA_4G08710)-RELATED"/>
    <property type="match status" value="1"/>
</dbReference>
<dbReference type="SUPFAM" id="SSF51735">
    <property type="entry name" value="NAD(P)-binding Rossmann-fold domains"/>
    <property type="match status" value="1"/>
</dbReference>
<evidence type="ECO:0000256" key="2">
    <source>
        <dbReference type="ARBA" id="ARBA00023002"/>
    </source>
</evidence>
<dbReference type="InterPro" id="IPR036291">
    <property type="entry name" value="NAD(P)-bd_dom_sf"/>
</dbReference>
<dbReference type="EMBL" id="JAAOAK010000341">
    <property type="protein sequence ID" value="KAF5672130.1"/>
    <property type="molecule type" value="Genomic_DNA"/>
</dbReference>
<dbReference type="GO" id="GO:0050664">
    <property type="term" value="F:oxidoreductase activity, acting on NAD(P)H, oxygen as acceptor"/>
    <property type="evidence" value="ECO:0007669"/>
    <property type="project" value="TreeGrafter"/>
</dbReference>
<evidence type="ECO:0000313" key="4">
    <source>
        <dbReference type="Proteomes" id="UP000562682"/>
    </source>
</evidence>
<keyword evidence="4" id="KW-1185">Reference proteome</keyword>